<evidence type="ECO:0000313" key="2">
    <source>
        <dbReference type="Proteomes" id="UP001597299"/>
    </source>
</evidence>
<dbReference type="Proteomes" id="UP001597299">
    <property type="component" value="Unassembled WGS sequence"/>
</dbReference>
<keyword evidence="2" id="KW-1185">Reference proteome</keyword>
<accession>A0ABW4Z2A4</accession>
<dbReference type="EMBL" id="JBHUHD010000001">
    <property type="protein sequence ID" value="MFD2142347.1"/>
    <property type="molecule type" value="Genomic_DNA"/>
</dbReference>
<gene>
    <name evidence="1" type="ORF">ACFSNC_18225</name>
</gene>
<protein>
    <submittedName>
        <fullName evidence="1">Uncharacterized protein</fullName>
    </submittedName>
</protein>
<name>A0ABW4Z2A4_9HYPH</name>
<evidence type="ECO:0000313" key="1">
    <source>
        <dbReference type="EMBL" id="MFD2142347.1"/>
    </source>
</evidence>
<proteinExistence type="predicted"/>
<comment type="caution">
    <text evidence="1">The sequence shown here is derived from an EMBL/GenBank/DDBJ whole genome shotgun (WGS) entry which is preliminary data.</text>
</comment>
<reference evidence="2" key="1">
    <citation type="journal article" date="2019" name="Int. J. Syst. Evol. Microbiol.">
        <title>The Global Catalogue of Microorganisms (GCM) 10K type strain sequencing project: providing services to taxonomists for standard genome sequencing and annotation.</title>
        <authorList>
            <consortium name="The Broad Institute Genomics Platform"/>
            <consortium name="The Broad Institute Genome Sequencing Center for Infectious Disease"/>
            <person name="Wu L."/>
            <person name="Ma J."/>
        </authorList>
    </citation>
    <scope>NUCLEOTIDE SEQUENCE [LARGE SCALE GENOMIC DNA]</scope>
    <source>
        <strain evidence="2">CCM 7435</strain>
    </source>
</reference>
<sequence>MDSIFDDYRKIRASEQHTEISYRLLEILGSVSDAHRKAGGLRFRMRSLDIPVENRSFIVDEAKAIRRSLTALLAALDDVEGMCATPDPTLLLEAAE</sequence>
<organism evidence="1 2">
    <name type="scientific">Ancylobacter oerskovii</name>
    <dbReference type="NCBI Taxonomy" id="459519"/>
    <lineage>
        <taxon>Bacteria</taxon>
        <taxon>Pseudomonadati</taxon>
        <taxon>Pseudomonadota</taxon>
        <taxon>Alphaproteobacteria</taxon>
        <taxon>Hyphomicrobiales</taxon>
        <taxon>Xanthobacteraceae</taxon>
        <taxon>Ancylobacter</taxon>
    </lineage>
</organism>
<dbReference type="RefSeq" id="WP_213354124.1">
    <property type="nucleotide sequence ID" value="NZ_JAHBGB010000037.1"/>
</dbReference>